<organism evidence="2 3">
    <name type="scientific">Arthrobacter terricola</name>
    <dbReference type="NCBI Taxonomy" id="2547396"/>
    <lineage>
        <taxon>Bacteria</taxon>
        <taxon>Bacillati</taxon>
        <taxon>Actinomycetota</taxon>
        <taxon>Actinomycetes</taxon>
        <taxon>Micrococcales</taxon>
        <taxon>Micrococcaceae</taxon>
        <taxon>Arthrobacter</taxon>
    </lineage>
</organism>
<dbReference type="RefSeq" id="WP_133206560.1">
    <property type="nucleotide sequence ID" value="NZ_SMRU01000039.1"/>
</dbReference>
<proteinExistence type="predicted"/>
<dbReference type="InterPro" id="IPR009081">
    <property type="entry name" value="PP-bd_ACP"/>
</dbReference>
<accession>A0A4R5K9U2</accession>
<gene>
    <name evidence="2" type="ORF">E1809_22905</name>
</gene>
<feature type="domain" description="Carrier" evidence="1">
    <location>
        <begin position="2"/>
        <end position="80"/>
    </location>
</feature>
<comment type="caution">
    <text evidence="2">The sequence shown here is derived from an EMBL/GenBank/DDBJ whole genome shotgun (WGS) entry which is preliminary data.</text>
</comment>
<dbReference type="AlphaFoldDB" id="A0A4R5K9U2"/>
<evidence type="ECO:0000259" key="1">
    <source>
        <dbReference type="PROSITE" id="PS50075"/>
    </source>
</evidence>
<dbReference type="Pfam" id="PF00550">
    <property type="entry name" value="PP-binding"/>
    <property type="match status" value="1"/>
</dbReference>
<protein>
    <recommendedName>
        <fullName evidence="1">Carrier domain-containing protein</fullName>
    </recommendedName>
</protein>
<name>A0A4R5K9U2_9MICC</name>
<dbReference type="InterPro" id="IPR036736">
    <property type="entry name" value="ACP-like_sf"/>
</dbReference>
<evidence type="ECO:0000313" key="2">
    <source>
        <dbReference type="EMBL" id="TDF89460.1"/>
    </source>
</evidence>
<dbReference type="Gene3D" id="1.10.1200.10">
    <property type="entry name" value="ACP-like"/>
    <property type="match status" value="1"/>
</dbReference>
<dbReference type="OrthoDB" id="3404602at2"/>
<dbReference type="PROSITE" id="PS50075">
    <property type="entry name" value="CARRIER"/>
    <property type="match status" value="1"/>
</dbReference>
<reference evidence="2 3" key="1">
    <citation type="submission" date="2019-03" db="EMBL/GenBank/DDBJ databases">
        <title>Whole genome sequence of Arthrobacter sp JH1-1.</title>
        <authorList>
            <person name="Trinh H.N."/>
        </authorList>
    </citation>
    <scope>NUCLEOTIDE SEQUENCE [LARGE SCALE GENOMIC DNA]</scope>
    <source>
        <strain evidence="2 3">JH1-1</strain>
    </source>
</reference>
<dbReference type="EMBL" id="SMRU01000039">
    <property type="protein sequence ID" value="TDF89460.1"/>
    <property type="molecule type" value="Genomic_DNA"/>
</dbReference>
<keyword evidence="3" id="KW-1185">Reference proteome</keyword>
<dbReference type="Proteomes" id="UP000295511">
    <property type="component" value="Unassembled WGS sequence"/>
</dbReference>
<evidence type="ECO:0000313" key="3">
    <source>
        <dbReference type="Proteomes" id="UP000295511"/>
    </source>
</evidence>
<dbReference type="SUPFAM" id="SSF47336">
    <property type="entry name" value="ACP-like"/>
    <property type="match status" value="1"/>
</dbReference>
<sequence>MATTTDRIADLVESVSSGEINKIEALDHSRSLSDKGLTSLAFLQLVDAIETDLGVYIDLEGDISFLQTVEGIASYVDQQTSS</sequence>